<keyword evidence="1" id="KW-1133">Transmembrane helix</keyword>
<feature type="transmembrane region" description="Helical" evidence="1">
    <location>
        <begin position="60"/>
        <end position="80"/>
    </location>
</feature>
<keyword evidence="3" id="KW-1185">Reference proteome</keyword>
<comment type="caution">
    <text evidence="2">The sequence shown here is derived from an EMBL/GenBank/DDBJ whole genome shotgun (WGS) entry which is preliminary data.</text>
</comment>
<evidence type="ECO:0000256" key="1">
    <source>
        <dbReference type="SAM" id="Phobius"/>
    </source>
</evidence>
<keyword evidence="1" id="KW-0472">Membrane</keyword>
<protein>
    <submittedName>
        <fullName evidence="2">Glucan phosphoethanolaminetransferase (Alkaline phosphatase superfamily)</fullName>
    </submittedName>
</protein>
<dbReference type="EMBL" id="JACJID010000007">
    <property type="protein sequence ID" value="MBA8930598.1"/>
    <property type="molecule type" value="Genomic_DNA"/>
</dbReference>
<gene>
    <name evidence="2" type="ORF">BC739_007845</name>
</gene>
<name>A0ABR6BUJ8_9PSEU</name>
<feature type="transmembrane region" description="Helical" evidence="1">
    <location>
        <begin position="87"/>
        <end position="111"/>
    </location>
</feature>
<keyword evidence="1" id="KW-0812">Transmembrane</keyword>
<accession>A0ABR6BUJ8</accession>
<organism evidence="2 3">
    <name type="scientific">Kutzneria viridogrisea</name>
    <dbReference type="NCBI Taxonomy" id="47990"/>
    <lineage>
        <taxon>Bacteria</taxon>
        <taxon>Bacillati</taxon>
        <taxon>Actinomycetota</taxon>
        <taxon>Actinomycetes</taxon>
        <taxon>Pseudonocardiales</taxon>
        <taxon>Pseudonocardiaceae</taxon>
        <taxon>Kutzneria</taxon>
    </lineage>
</organism>
<evidence type="ECO:0000313" key="2">
    <source>
        <dbReference type="EMBL" id="MBA8930598.1"/>
    </source>
</evidence>
<evidence type="ECO:0000313" key="3">
    <source>
        <dbReference type="Proteomes" id="UP000517916"/>
    </source>
</evidence>
<dbReference type="Proteomes" id="UP000517916">
    <property type="component" value="Unassembled WGS sequence"/>
</dbReference>
<feature type="transmembrane region" description="Helical" evidence="1">
    <location>
        <begin position="131"/>
        <end position="150"/>
    </location>
</feature>
<proteinExistence type="predicted"/>
<feature type="transmembrane region" description="Helical" evidence="1">
    <location>
        <begin position="12"/>
        <end position="40"/>
    </location>
</feature>
<sequence length="178" mass="18829">MGRGVGKRTRQLLVFVHVAVSVGWMGAGAANVVLAMTAGYTASAEVRQVCYQMIDQVDGFVVIPIAFAALASGVLLCLVTPWGLARYWWVLVKLVLTVAVIGYSTFGLGTWVEDSIAASTRGVESPVAGQLAYGAGLNIAAFLFMTWLSVAKPWGKTPWAPASPRRGHRPVAPRLAAG</sequence>
<reference evidence="2 3" key="1">
    <citation type="submission" date="2020-08" db="EMBL/GenBank/DDBJ databases">
        <title>Genomic Encyclopedia of Archaeal and Bacterial Type Strains, Phase II (KMG-II): from individual species to whole genera.</title>
        <authorList>
            <person name="Goeker M."/>
        </authorList>
    </citation>
    <scope>NUCLEOTIDE SEQUENCE [LARGE SCALE GENOMIC DNA]</scope>
    <source>
        <strain evidence="2 3">DSM 43850</strain>
    </source>
</reference>
<dbReference type="RefSeq" id="WP_025357553.1">
    <property type="nucleotide sequence ID" value="NZ_BAAABQ010000008.1"/>
</dbReference>